<dbReference type="InterPro" id="IPR014284">
    <property type="entry name" value="RNA_pol_sigma-70_dom"/>
</dbReference>
<keyword evidence="5" id="KW-0804">Transcription</keyword>
<dbReference type="NCBIfam" id="TIGR02937">
    <property type="entry name" value="sigma70-ECF"/>
    <property type="match status" value="1"/>
</dbReference>
<gene>
    <name evidence="8" type="ORF">OKA04_14740</name>
</gene>
<evidence type="ECO:0000313" key="8">
    <source>
        <dbReference type="EMBL" id="MCW1885994.1"/>
    </source>
</evidence>
<comment type="caution">
    <text evidence="8">The sequence shown here is derived from an EMBL/GenBank/DDBJ whole genome shotgun (WGS) entry which is preliminary data.</text>
</comment>
<organism evidence="8 9">
    <name type="scientific">Luteolibacter flavescens</name>
    <dbReference type="NCBI Taxonomy" id="1859460"/>
    <lineage>
        <taxon>Bacteria</taxon>
        <taxon>Pseudomonadati</taxon>
        <taxon>Verrucomicrobiota</taxon>
        <taxon>Verrucomicrobiia</taxon>
        <taxon>Verrucomicrobiales</taxon>
        <taxon>Verrucomicrobiaceae</taxon>
        <taxon>Luteolibacter</taxon>
    </lineage>
</organism>
<comment type="similarity">
    <text evidence="1">Belongs to the sigma-70 factor family. ECF subfamily.</text>
</comment>
<evidence type="ECO:0000256" key="3">
    <source>
        <dbReference type="ARBA" id="ARBA00023082"/>
    </source>
</evidence>
<evidence type="ECO:0000259" key="7">
    <source>
        <dbReference type="Pfam" id="PF08281"/>
    </source>
</evidence>
<dbReference type="EMBL" id="JAPDDS010000008">
    <property type="protein sequence ID" value="MCW1885994.1"/>
    <property type="molecule type" value="Genomic_DNA"/>
</dbReference>
<dbReference type="CDD" id="cd06171">
    <property type="entry name" value="Sigma70_r4"/>
    <property type="match status" value="1"/>
</dbReference>
<dbReference type="SUPFAM" id="SSF88946">
    <property type="entry name" value="Sigma2 domain of RNA polymerase sigma factors"/>
    <property type="match status" value="1"/>
</dbReference>
<proteinExistence type="inferred from homology"/>
<feature type="domain" description="RNA polymerase sigma-70 region 2" evidence="6">
    <location>
        <begin position="26"/>
        <end position="94"/>
    </location>
</feature>
<evidence type="ECO:0000256" key="4">
    <source>
        <dbReference type="ARBA" id="ARBA00023125"/>
    </source>
</evidence>
<dbReference type="InterPro" id="IPR013324">
    <property type="entry name" value="RNA_pol_sigma_r3/r4-like"/>
</dbReference>
<evidence type="ECO:0000259" key="6">
    <source>
        <dbReference type="Pfam" id="PF04542"/>
    </source>
</evidence>
<dbReference type="PANTHER" id="PTHR43133">
    <property type="entry name" value="RNA POLYMERASE ECF-TYPE SIGMA FACTO"/>
    <property type="match status" value="1"/>
</dbReference>
<dbReference type="RefSeq" id="WP_264501951.1">
    <property type="nucleotide sequence ID" value="NZ_JAPDDS010000008.1"/>
</dbReference>
<dbReference type="Pfam" id="PF04542">
    <property type="entry name" value="Sigma70_r2"/>
    <property type="match status" value="1"/>
</dbReference>
<accession>A0ABT3FS22</accession>
<dbReference type="InterPro" id="IPR036388">
    <property type="entry name" value="WH-like_DNA-bd_sf"/>
</dbReference>
<dbReference type="Pfam" id="PF08281">
    <property type="entry name" value="Sigma70_r4_2"/>
    <property type="match status" value="1"/>
</dbReference>
<keyword evidence="3" id="KW-0731">Sigma factor</keyword>
<dbReference type="Gene3D" id="1.10.1740.10">
    <property type="match status" value="1"/>
</dbReference>
<sequence length="651" mass="71404">MPAIAPDPCLSSYLVQNDPKAFERIVELHLPAVQGTARRILGTNSAWADDVAQEVFLMLIRKARTLPRNVVLSAWLHRQTVRRSIDLMRSETRRHKLEAAAGREHRFDSEGSVWNAIAPVVDQEILRLSDDDRQLLALRYMERCSSEEVGRRLGLTASAARKRLERALARLREHLEARCPVTLPSTAMAIYLGAPSAQAASPAVVIAISSKCLAASAASGAISGFFTTAIIMTKTHAVGITCTLLVGTGMFLAGRSTAPGLASTDASVLPSKSELISGNKRPADWKNAGRATRIPNTKQARLERLMLIMANQDAGERNAQFKRYVEDLDASLLPETYAFLASQGGLEKWSQGAAAPLMEILMSGWARRDPEAAMAALKGGKPGYLVSTVASGWASQDPDAAIAWLKSRGNLEDETRESGALRGVINGVASTDLVKATQLLEEVPSGTARQRALYDMLNYVTVKGTDETRVWVRSLSDDRLRKGAVNLVAENLLKTDPRAAADWLVGEGIQSNEYSSMKEVFTRWTRDDEAAALSYYSGLPLGDDRDRAAIGILGEIWTSPDKVGNFARQHPTDIKGRVFNWMSLALRGGAFEIDSSPDLYVQLYLADYPGKDEHLGHIVRGWKYGHRAHFEEFKNQHKELTFPDVEPEPGC</sequence>
<evidence type="ECO:0000256" key="2">
    <source>
        <dbReference type="ARBA" id="ARBA00023015"/>
    </source>
</evidence>
<keyword evidence="2" id="KW-0805">Transcription regulation</keyword>
<keyword evidence="9" id="KW-1185">Reference proteome</keyword>
<dbReference type="PANTHER" id="PTHR43133:SF8">
    <property type="entry name" value="RNA POLYMERASE SIGMA FACTOR HI_1459-RELATED"/>
    <property type="match status" value="1"/>
</dbReference>
<dbReference type="InterPro" id="IPR039425">
    <property type="entry name" value="RNA_pol_sigma-70-like"/>
</dbReference>
<dbReference type="Gene3D" id="1.10.10.10">
    <property type="entry name" value="Winged helix-like DNA-binding domain superfamily/Winged helix DNA-binding domain"/>
    <property type="match status" value="1"/>
</dbReference>
<keyword evidence="4" id="KW-0238">DNA-binding</keyword>
<evidence type="ECO:0000313" key="9">
    <source>
        <dbReference type="Proteomes" id="UP001207930"/>
    </source>
</evidence>
<dbReference type="InterPro" id="IPR013249">
    <property type="entry name" value="RNA_pol_sigma70_r4_t2"/>
</dbReference>
<dbReference type="SUPFAM" id="SSF88659">
    <property type="entry name" value="Sigma3 and sigma4 domains of RNA polymerase sigma factors"/>
    <property type="match status" value="1"/>
</dbReference>
<evidence type="ECO:0000256" key="5">
    <source>
        <dbReference type="ARBA" id="ARBA00023163"/>
    </source>
</evidence>
<name>A0ABT3FS22_9BACT</name>
<dbReference type="Proteomes" id="UP001207930">
    <property type="component" value="Unassembled WGS sequence"/>
</dbReference>
<feature type="domain" description="RNA polymerase sigma factor 70 region 4 type 2" evidence="7">
    <location>
        <begin position="122"/>
        <end position="171"/>
    </location>
</feature>
<protein>
    <submittedName>
        <fullName evidence="8">RNA polymerase sigma factor</fullName>
    </submittedName>
</protein>
<dbReference type="InterPro" id="IPR013325">
    <property type="entry name" value="RNA_pol_sigma_r2"/>
</dbReference>
<reference evidence="8 9" key="1">
    <citation type="submission" date="2022-10" db="EMBL/GenBank/DDBJ databases">
        <title>Luteolibacter flavescens strain MCCC 1K03193, whole genome shotgun sequencing project.</title>
        <authorList>
            <person name="Zhao G."/>
            <person name="Shen L."/>
        </authorList>
    </citation>
    <scope>NUCLEOTIDE SEQUENCE [LARGE SCALE GENOMIC DNA]</scope>
    <source>
        <strain evidence="8 9">MCCC 1K03193</strain>
    </source>
</reference>
<evidence type="ECO:0000256" key="1">
    <source>
        <dbReference type="ARBA" id="ARBA00010641"/>
    </source>
</evidence>
<dbReference type="InterPro" id="IPR007627">
    <property type="entry name" value="RNA_pol_sigma70_r2"/>
</dbReference>